<dbReference type="GO" id="GO:0006417">
    <property type="term" value="P:regulation of translation"/>
    <property type="evidence" value="ECO:0007669"/>
    <property type="project" value="UniProtKB-KW"/>
</dbReference>
<dbReference type="Pfam" id="PF01253">
    <property type="entry name" value="SUI1"/>
    <property type="match status" value="1"/>
</dbReference>
<evidence type="ECO:0000256" key="2">
    <source>
        <dbReference type="ARBA" id="ARBA00022845"/>
    </source>
</evidence>
<comment type="caution">
    <text evidence="5">The sequence shown here is derived from an EMBL/GenBank/DDBJ whole genome shotgun (WGS) entry which is preliminary data.</text>
</comment>
<sequence length="122" mass="13864">MWNKHEMMAKKSRKQRDGIVFSTNQDFEYNYDEEPIEETLPPQQQNLRVMLDKKQRKGKAVTLVTGFVGEEDDLKTLGKELKSKCGVGGTVKDNEILIQGDFRDKILDLLVKAGYKAKKSGG</sequence>
<keyword evidence="2" id="KW-0810">Translation regulation</keyword>
<dbReference type="InterPro" id="IPR005872">
    <property type="entry name" value="SUI1_arc_bac"/>
</dbReference>
<dbReference type="GO" id="GO:0002188">
    <property type="term" value="P:translation reinitiation"/>
    <property type="evidence" value="ECO:0007669"/>
    <property type="project" value="TreeGrafter"/>
</dbReference>
<evidence type="ECO:0000259" key="4">
    <source>
        <dbReference type="PROSITE" id="PS50296"/>
    </source>
</evidence>
<dbReference type="RefSeq" id="WP_301197838.1">
    <property type="nucleotide sequence ID" value="NZ_JAPDPI010000004.1"/>
</dbReference>
<keyword evidence="5" id="KW-0396">Initiation factor</keyword>
<dbReference type="CDD" id="cd11567">
    <property type="entry name" value="YciH_like"/>
    <property type="match status" value="1"/>
</dbReference>
<evidence type="ECO:0000256" key="3">
    <source>
        <dbReference type="ARBA" id="ARBA00022917"/>
    </source>
</evidence>
<dbReference type="GO" id="GO:0003743">
    <property type="term" value="F:translation initiation factor activity"/>
    <property type="evidence" value="ECO:0007669"/>
    <property type="project" value="UniProtKB-KW"/>
</dbReference>
<organism evidence="5 6">
    <name type="scientific">Plebeiibacterium marinum</name>
    <dbReference type="NCBI Taxonomy" id="2992111"/>
    <lineage>
        <taxon>Bacteria</taxon>
        <taxon>Pseudomonadati</taxon>
        <taxon>Bacteroidota</taxon>
        <taxon>Bacteroidia</taxon>
        <taxon>Marinilabiliales</taxon>
        <taxon>Marinilabiliaceae</taxon>
        <taxon>Plebeiibacterium</taxon>
    </lineage>
</organism>
<dbReference type="GO" id="GO:0003729">
    <property type="term" value="F:mRNA binding"/>
    <property type="evidence" value="ECO:0007669"/>
    <property type="project" value="TreeGrafter"/>
</dbReference>
<comment type="similarity">
    <text evidence="1">Belongs to the SUI1 family.</text>
</comment>
<gene>
    <name evidence="5" type="ORF">OM074_03215</name>
</gene>
<dbReference type="InterPro" id="IPR050318">
    <property type="entry name" value="DENR/SUI1_TIF"/>
</dbReference>
<dbReference type="PANTHER" id="PTHR12789">
    <property type="entry name" value="DENSITY-REGULATED PROTEIN HOMOLOG"/>
    <property type="match status" value="1"/>
</dbReference>
<dbReference type="SUPFAM" id="SSF55159">
    <property type="entry name" value="eIF1-like"/>
    <property type="match status" value="1"/>
</dbReference>
<dbReference type="EMBL" id="JAPDPI010000004">
    <property type="protein sequence ID" value="MCW3804619.1"/>
    <property type="molecule type" value="Genomic_DNA"/>
</dbReference>
<name>A0AAE3MBM0_9BACT</name>
<dbReference type="Gene3D" id="3.30.780.10">
    <property type="entry name" value="SUI1-like domain"/>
    <property type="match status" value="1"/>
</dbReference>
<evidence type="ECO:0000313" key="6">
    <source>
        <dbReference type="Proteomes" id="UP001207408"/>
    </source>
</evidence>
<reference evidence="5" key="1">
    <citation type="submission" date="2022-10" db="EMBL/GenBank/DDBJ databases">
        <authorList>
            <person name="Yu W.X."/>
        </authorList>
    </citation>
    <scope>NUCLEOTIDE SEQUENCE</scope>
    <source>
        <strain evidence="5">D04</strain>
    </source>
</reference>
<dbReference type="PIRSF" id="PIRSF037511">
    <property type="entry name" value="Transl_init_SUI1_pro"/>
    <property type="match status" value="1"/>
</dbReference>
<evidence type="ECO:0000313" key="5">
    <source>
        <dbReference type="EMBL" id="MCW3804619.1"/>
    </source>
</evidence>
<accession>A0AAE3MBM0</accession>
<dbReference type="Proteomes" id="UP001207408">
    <property type="component" value="Unassembled WGS sequence"/>
</dbReference>
<dbReference type="PANTHER" id="PTHR12789:SF0">
    <property type="entry name" value="DENSITY-REGULATED PROTEIN"/>
    <property type="match status" value="1"/>
</dbReference>
<dbReference type="PROSITE" id="PS50296">
    <property type="entry name" value="SUI1"/>
    <property type="match status" value="1"/>
</dbReference>
<evidence type="ECO:0000256" key="1">
    <source>
        <dbReference type="ARBA" id="ARBA00005422"/>
    </source>
</evidence>
<dbReference type="InterPro" id="IPR001950">
    <property type="entry name" value="SUI1"/>
</dbReference>
<dbReference type="GO" id="GO:0001731">
    <property type="term" value="P:formation of translation preinitiation complex"/>
    <property type="evidence" value="ECO:0007669"/>
    <property type="project" value="TreeGrafter"/>
</dbReference>
<dbReference type="InterPro" id="IPR036877">
    <property type="entry name" value="SUI1_dom_sf"/>
</dbReference>
<keyword evidence="3" id="KW-0648">Protein biosynthesis</keyword>
<protein>
    <submittedName>
        <fullName evidence="5">Translation initiation factor</fullName>
    </submittedName>
</protein>
<feature type="domain" description="SUI1" evidence="4">
    <location>
        <begin position="48"/>
        <end position="114"/>
    </location>
</feature>
<dbReference type="AlphaFoldDB" id="A0AAE3MBM0"/>
<keyword evidence="6" id="KW-1185">Reference proteome</keyword>
<proteinExistence type="inferred from homology"/>